<keyword evidence="2" id="KW-1185">Reference proteome</keyword>
<gene>
    <name evidence="1" type="ORF">PN838_21390</name>
</gene>
<organism evidence="1 2">
    <name type="scientific">Psychrosphaera algicola</name>
    <dbReference type="NCBI Taxonomy" id="3023714"/>
    <lineage>
        <taxon>Bacteria</taxon>
        <taxon>Pseudomonadati</taxon>
        <taxon>Pseudomonadota</taxon>
        <taxon>Gammaproteobacteria</taxon>
        <taxon>Alteromonadales</taxon>
        <taxon>Pseudoalteromonadaceae</taxon>
        <taxon>Psychrosphaera</taxon>
    </lineage>
</organism>
<protein>
    <recommendedName>
        <fullName evidence="3">DUF5060 domain-containing protein</fullName>
    </recommendedName>
</protein>
<dbReference type="Proteomes" id="UP001528411">
    <property type="component" value="Unassembled WGS sequence"/>
</dbReference>
<dbReference type="EMBL" id="JAQOMS010000002">
    <property type="protein sequence ID" value="MDC2890829.1"/>
    <property type="molecule type" value="Genomic_DNA"/>
</dbReference>
<dbReference type="RefSeq" id="WP_272181915.1">
    <property type="nucleotide sequence ID" value="NZ_JAQOMS010000002.1"/>
</dbReference>
<reference evidence="1 2" key="1">
    <citation type="submission" date="2023-01" db="EMBL/GenBank/DDBJ databases">
        <title>Psychrosphaera sp. nov., isolated from marine algae.</title>
        <authorList>
            <person name="Bayburt H."/>
            <person name="Choi B.J."/>
            <person name="Kim J.M."/>
            <person name="Choi D.G."/>
            <person name="Jeon C.O."/>
        </authorList>
    </citation>
    <scope>NUCLEOTIDE SEQUENCE [LARGE SCALE GENOMIC DNA]</scope>
    <source>
        <strain evidence="1 2">G1-22</strain>
    </source>
</reference>
<sequence>MNHLGDGKQVWPWVDKSEPTRYDVSKLAQWDILFSHMQSKGIMTHFVLTETENESLFEWFESRLENDFAISRKIYYRELFARFGYHLATTWNIGEENGWQDPSGDDKQQKANTTKQRKQFADYLQSLTYYREHIVIHNGPSLDYHIYDKQDDNILGYKSYTGPSLQGELKTNTTYNDVLKYRQLTQNSDHPWVISMDEAYINHPANDIDQWRKDNVWATFMAGGAGIEFYLGGGGDIFVQDVAPFKDFYLQMTNAAAFFREFVPFEDLTPSTTLSRSGWGLTDNKSYYLLYFKQANQASAALPQGCYQLDWFNPRSNQYIAGSQICRDSSAESALPAPPDTQNDDWVYIIKTNLK</sequence>
<accession>A0ABT5FI10</accession>
<evidence type="ECO:0000313" key="1">
    <source>
        <dbReference type="EMBL" id="MDC2890829.1"/>
    </source>
</evidence>
<comment type="caution">
    <text evidence="1">The sequence shown here is derived from an EMBL/GenBank/DDBJ whole genome shotgun (WGS) entry which is preliminary data.</text>
</comment>
<dbReference type="Gene3D" id="3.20.20.80">
    <property type="entry name" value="Glycosidases"/>
    <property type="match status" value="1"/>
</dbReference>
<evidence type="ECO:0008006" key="3">
    <source>
        <dbReference type="Google" id="ProtNLM"/>
    </source>
</evidence>
<proteinExistence type="predicted"/>
<name>A0ABT5FI10_9GAMM</name>
<evidence type="ECO:0000313" key="2">
    <source>
        <dbReference type="Proteomes" id="UP001528411"/>
    </source>
</evidence>